<reference evidence="2" key="1">
    <citation type="submission" date="2021-01" db="EMBL/GenBank/DDBJ databases">
        <authorList>
            <person name="Kaushik A."/>
        </authorList>
    </citation>
    <scope>NUCLEOTIDE SEQUENCE</scope>
    <source>
        <strain evidence="2">AG2-2IIIB</strain>
    </source>
</reference>
<feature type="region of interest" description="Disordered" evidence="1">
    <location>
        <begin position="103"/>
        <end position="123"/>
    </location>
</feature>
<dbReference type="AlphaFoldDB" id="A0A8H2XNM4"/>
<name>A0A8H2XNM4_9AGAM</name>
<proteinExistence type="predicted"/>
<evidence type="ECO:0000313" key="3">
    <source>
        <dbReference type="Proteomes" id="UP000663843"/>
    </source>
</evidence>
<protein>
    <submittedName>
        <fullName evidence="2">Uncharacterized protein</fullName>
    </submittedName>
</protein>
<evidence type="ECO:0000313" key="2">
    <source>
        <dbReference type="EMBL" id="CAE6431488.1"/>
    </source>
</evidence>
<accession>A0A8H2XNM4</accession>
<evidence type="ECO:0000256" key="1">
    <source>
        <dbReference type="SAM" id="MobiDB-lite"/>
    </source>
</evidence>
<organism evidence="2 3">
    <name type="scientific">Rhizoctonia solani</name>
    <dbReference type="NCBI Taxonomy" id="456999"/>
    <lineage>
        <taxon>Eukaryota</taxon>
        <taxon>Fungi</taxon>
        <taxon>Dikarya</taxon>
        <taxon>Basidiomycota</taxon>
        <taxon>Agaricomycotina</taxon>
        <taxon>Agaricomycetes</taxon>
        <taxon>Cantharellales</taxon>
        <taxon>Ceratobasidiaceae</taxon>
        <taxon>Rhizoctonia</taxon>
    </lineage>
</organism>
<feature type="compositionally biased region" description="Polar residues" evidence="1">
    <location>
        <begin position="449"/>
        <end position="467"/>
    </location>
</feature>
<dbReference type="Proteomes" id="UP000663843">
    <property type="component" value="Unassembled WGS sequence"/>
</dbReference>
<sequence>MWSTQVTRINRPATRVTHHLPLMSRRQDSSHRTFSSSNYVSRSTAHQAEGRLRIDFGDPRFLEWRKLWGQSVFFCGFEYRKLRAFPEHEFILLRHFSSIPGTKPSTDIYRDPGQSSGAKDGVGKSLRRLPGVLSGVAIRSSTVAETRHSDASDTPTWVLQIPENINRREYVLKLERQANPETQFNATHRTEAHDFAEFKLFEQLDEKERNSIVELAITFPQAIPLEEVFKICLSISQHPYAQQYTLRQYNCYFFVWCITTMLVRLQMHYDWVRTLRSEKTGTAQLINRRLVELSNPQRLRGQGSESSAGIEVLPNLALFLTGEYSLETTLDSSQRPFIRAFSSKLIELSTFERIASSLLDKPDQPLWARDQHKITREVVGSLLESVADSTIRLATAGTGKSDAVALFWGDTSIPLSDPWDARVKTQYRRLLAVYVDRIWVAFREALEQTSQAERRSNPGQATQTRPTPANIISLIQRIGNSPTMLTPQLTQLGLRAAWNAAGVAAEAQLSDPQRQRFLRAMRRLQHTPGQISNVAHIRGPFLDVLSNRREQIRANRGQRQTDEDSLSLDTLNVLGMMGNINLQPQEEDQIVIELEKSVKNMAMDIQQPNLKIHELRDATLELMLRLKETARKISFGLDPSRAWRVCVWYSLSEEMIRVISQASQSSTWSIQCWSRAAGDNPRTTSGQKRPTPASDIHEFVHGRIERLSEMIHNQRGPGTTRECRVEIEEAMTKIWQGVITQGEIVTR</sequence>
<comment type="caution">
    <text evidence="2">The sequence shown here is derived from an EMBL/GenBank/DDBJ whole genome shotgun (WGS) entry which is preliminary data.</text>
</comment>
<dbReference type="EMBL" id="CAJMWT010002068">
    <property type="protein sequence ID" value="CAE6431488.1"/>
    <property type="molecule type" value="Genomic_DNA"/>
</dbReference>
<gene>
    <name evidence="2" type="ORF">RDB_LOCUS64749</name>
</gene>
<feature type="region of interest" description="Disordered" evidence="1">
    <location>
        <begin position="449"/>
        <end position="468"/>
    </location>
</feature>